<dbReference type="InterPro" id="IPR049315">
    <property type="entry name" value="GDC-P_N"/>
</dbReference>
<keyword evidence="7" id="KW-1185">Reference proteome</keyword>
<dbReference type="PIRSF" id="PIRSF006815">
    <property type="entry name" value="GcvPA"/>
    <property type="match status" value="1"/>
</dbReference>
<dbReference type="EMBL" id="FNIN01000013">
    <property type="protein sequence ID" value="SDN96178.1"/>
    <property type="molecule type" value="Genomic_DNA"/>
</dbReference>
<reference evidence="6 7" key="1">
    <citation type="submission" date="2016-10" db="EMBL/GenBank/DDBJ databases">
        <authorList>
            <person name="de Groot N.N."/>
        </authorList>
    </citation>
    <scope>NUCLEOTIDE SEQUENCE [LARGE SCALE GENOMIC DNA]</scope>
    <source>
        <strain evidence="6 7">DSM 15269</strain>
    </source>
</reference>
<dbReference type="NCBIfam" id="NF001696">
    <property type="entry name" value="PRK00451.1"/>
    <property type="match status" value="1"/>
</dbReference>
<dbReference type="PANTHER" id="PTHR42806">
    <property type="entry name" value="GLYCINE CLEAVAGE SYSTEM P-PROTEIN"/>
    <property type="match status" value="1"/>
</dbReference>
<dbReference type="RefSeq" id="WP_092066207.1">
    <property type="nucleotide sequence ID" value="NZ_FNIN01000013.1"/>
</dbReference>
<evidence type="ECO:0000256" key="2">
    <source>
        <dbReference type="ARBA" id="ARBA00023002"/>
    </source>
</evidence>
<evidence type="ECO:0000256" key="4">
    <source>
        <dbReference type="HAMAP-Rule" id="MF_00712"/>
    </source>
</evidence>
<dbReference type="GO" id="GO:0009116">
    <property type="term" value="P:nucleoside metabolic process"/>
    <property type="evidence" value="ECO:0007669"/>
    <property type="project" value="InterPro"/>
</dbReference>
<dbReference type="AlphaFoldDB" id="A0A1H0FN50"/>
<sequence length="447" mass="50233">MPYIPHTPKQVEEMLATIGVKSIDDLFEVIPQNLRCKTFNLPKGKSEQEVCRCIKELASKNKHNLTTFLGAGFYDHYIPAAVKHILSRSEFYTAYTPYQPEASQGVLQAIFEYQTAVARLMDMDFANASLYDGGTAIYEAIMMAIRITKRKKIIICETVNPIYRQMLKCYTINLHLEMITIPHKKGSPDFENLSKNIDQNTACVIVQNPNFFGEINDFTELFQIAHKQGALGIISVYALMQSILKTPGEMGADIAVAEGQSLGLPLNFGGPYLGIMTTQKKHIRQMPGRIVGKTVDREGKTGFVLTLQAREQHIRREKATSNICSNQALCAFQALLYISLLGPEGLKRVAELSIERAHYAAKRLTEIDGITLLNNNHFANEFTLTLPIPAFELINYLAEKNYVPGFPIGRYYKNMENCLLLACTEKTSEESIGILTEMIKAYLKKHS</sequence>
<dbReference type="GO" id="GO:0019464">
    <property type="term" value="P:glycine decarboxylation via glycine cleavage system"/>
    <property type="evidence" value="ECO:0007669"/>
    <property type="project" value="UniProtKB-UniRule"/>
</dbReference>
<dbReference type="InterPro" id="IPR015421">
    <property type="entry name" value="PyrdxlP-dep_Trfase_major"/>
</dbReference>
<dbReference type="InterPro" id="IPR015424">
    <property type="entry name" value="PyrdxlP-dep_Trfase"/>
</dbReference>
<dbReference type="EC" id="1.4.4.2" evidence="4"/>
<keyword evidence="2 4" id="KW-0560">Oxidoreductase</keyword>
<comment type="similarity">
    <text evidence="4">Belongs to the GcvP family. N-terminal subunit subfamily.</text>
</comment>
<comment type="function">
    <text evidence="1 4">The glycine cleavage system catalyzes the degradation of glycine. The P protein binds the alpha-amino group of glycine through its pyridoxal phosphate cofactor; CO(2) is released and the remaining methylamine moiety is then transferred to the lipoamide cofactor of the H protein.</text>
</comment>
<evidence type="ECO:0000256" key="1">
    <source>
        <dbReference type="ARBA" id="ARBA00003788"/>
    </source>
</evidence>
<dbReference type="HAMAP" id="MF_00712">
    <property type="entry name" value="GcvPA"/>
    <property type="match status" value="1"/>
</dbReference>
<evidence type="ECO:0000313" key="7">
    <source>
        <dbReference type="Proteomes" id="UP000199602"/>
    </source>
</evidence>
<dbReference type="GO" id="GO:0004375">
    <property type="term" value="F:glycine dehydrogenase (decarboxylating) activity"/>
    <property type="evidence" value="ECO:0007669"/>
    <property type="project" value="UniProtKB-EC"/>
</dbReference>
<dbReference type="InterPro" id="IPR015422">
    <property type="entry name" value="PyrdxlP-dep_Trfase_small"/>
</dbReference>
<dbReference type="InterPro" id="IPR020581">
    <property type="entry name" value="GDC_P"/>
</dbReference>
<evidence type="ECO:0000259" key="5">
    <source>
        <dbReference type="Pfam" id="PF02347"/>
    </source>
</evidence>
<name>A0A1H0FN50_9BACT</name>
<feature type="domain" description="Glycine cleavage system P-protein N-terminal" evidence="5">
    <location>
        <begin position="3"/>
        <end position="435"/>
    </location>
</feature>
<comment type="catalytic activity">
    <reaction evidence="3 4">
        <text>N(6)-[(R)-lipoyl]-L-lysyl-[glycine-cleavage complex H protein] + glycine + H(+) = N(6)-[(R)-S(8)-aminomethyldihydrolipoyl]-L-lysyl-[glycine-cleavage complex H protein] + CO2</text>
        <dbReference type="Rhea" id="RHEA:24304"/>
        <dbReference type="Rhea" id="RHEA-COMP:10494"/>
        <dbReference type="Rhea" id="RHEA-COMP:10495"/>
        <dbReference type="ChEBI" id="CHEBI:15378"/>
        <dbReference type="ChEBI" id="CHEBI:16526"/>
        <dbReference type="ChEBI" id="CHEBI:57305"/>
        <dbReference type="ChEBI" id="CHEBI:83099"/>
        <dbReference type="ChEBI" id="CHEBI:83143"/>
        <dbReference type="EC" id="1.4.4.2"/>
    </reaction>
</comment>
<gene>
    <name evidence="4" type="primary">gcvPA</name>
    <name evidence="6" type="ORF">SAMN04488516_11333</name>
</gene>
<accession>A0A1H0FN50</accession>
<dbReference type="Proteomes" id="UP000199602">
    <property type="component" value="Unassembled WGS sequence"/>
</dbReference>
<evidence type="ECO:0000256" key="3">
    <source>
        <dbReference type="ARBA" id="ARBA00049026"/>
    </source>
</evidence>
<dbReference type="Gene3D" id="3.40.640.10">
    <property type="entry name" value="Type I PLP-dependent aspartate aminotransferase-like (Major domain)"/>
    <property type="match status" value="1"/>
</dbReference>
<organism evidence="6 7">
    <name type="scientific">Desulfonauticus submarinus</name>
    <dbReference type="NCBI Taxonomy" id="206665"/>
    <lineage>
        <taxon>Bacteria</taxon>
        <taxon>Pseudomonadati</taxon>
        <taxon>Thermodesulfobacteriota</taxon>
        <taxon>Desulfovibrionia</taxon>
        <taxon>Desulfovibrionales</taxon>
        <taxon>Desulfonauticaceae</taxon>
        <taxon>Desulfonauticus</taxon>
    </lineage>
</organism>
<dbReference type="PANTHER" id="PTHR42806:SF1">
    <property type="entry name" value="GLYCINE DEHYDROGENASE (DECARBOXYLATING)"/>
    <property type="match status" value="1"/>
</dbReference>
<dbReference type="Gene3D" id="3.90.1150.10">
    <property type="entry name" value="Aspartate Aminotransferase, domain 1"/>
    <property type="match status" value="1"/>
</dbReference>
<protein>
    <recommendedName>
        <fullName evidence="4">Probable glycine dehydrogenase (decarboxylating) subunit 1</fullName>
        <ecNumber evidence="4">1.4.4.2</ecNumber>
    </recommendedName>
    <alternativeName>
        <fullName evidence="4">Glycine cleavage system P-protein subunit 1</fullName>
    </alternativeName>
    <alternativeName>
        <fullName evidence="4">Glycine decarboxylase subunit 1</fullName>
    </alternativeName>
    <alternativeName>
        <fullName evidence="4">Glycine dehydrogenase (aminomethyl-transferring) subunit 1</fullName>
    </alternativeName>
</protein>
<comment type="subunit">
    <text evidence="4">The glycine cleavage system is composed of four proteins: P, T, L and H. In this organism, the P 'protein' is a heterodimer of two subunits.</text>
</comment>
<evidence type="ECO:0000313" key="6">
    <source>
        <dbReference type="EMBL" id="SDN96178.1"/>
    </source>
</evidence>
<proteinExistence type="inferred from homology"/>
<dbReference type="CDD" id="cd00613">
    <property type="entry name" value="GDC-P"/>
    <property type="match status" value="1"/>
</dbReference>
<dbReference type="Pfam" id="PF02347">
    <property type="entry name" value="GDC-P"/>
    <property type="match status" value="1"/>
</dbReference>
<dbReference type="STRING" id="206665.SAMN04488516_11333"/>
<dbReference type="InterPro" id="IPR023010">
    <property type="entry name" value="GcvPA"/>
</dbReference>
<dbReference type="OrthoDB" id="9801272at2"/>
<dbReference type="SUPFAM" id="SSF53383">
    <property type="entry name" value="PLP-dependent transferases"/>
    <property type="match status" value="1"/>
</dbReference>